<dbReference type="SUPFAM" id="SSF53474">
    <property type="entry name" value="alpha/beta-Hydrolases"/>
    <property type="match status" value="1"/>
</dbReference>
<dbReference type="InterPro" id="IPR029058">
    <property type="entry name" value="AB_hydrolase_fold"/>
</dbReference>
<protein>
    <submittedName>
        <fullName evidence="3">Lysophosphatidylserine lipase ABHD12-like</fullName>
    </submittedName>
</protein>
<sequence>MVIAALLLTGASLTASVLVLQVAVIPLVFKYSKSVQRKIVFSNCINYPKNLDFESPSSCNVLGGRNCKIQFQSTVDDGPIKLGVWHIIPCSLFRELFVIHDCLTLEQRLQNELKKSHNTIVLYCHGNSNHRASPHRLTLYKVFQSMNFHVITFDYRGYGDSSSVRPTEKGVVEDALQVYSWLMECLQGNDKATVILWGHSLGTAIAANLVSNLDELCSNRGSACLPLPKALVLEAPFNNLVNEIERHPFSKLVSWLPYYKDSFLKPFSSSSEYNFTTDQYLSTVTRLPVLILHSKGDKIVPYDLAVKLYECLKRSRGENGAPLEFHVFDKGHNDICEAPGLPQVITKFMNTIKSREAVENNNAM</sequence>
<dbReference type="InterPro" id="IPR000073">
    <property type="entry name" value="AB_hydrolase_1"/>
</dbReference>
<evidence type="ECO:0000313" key="2">
    <source>
        <dbReference type="Proteomes" id="UP001652626"/>
    </source>
</evidence>
<dbReference type="PANTHER" id="PTHR12277:SF194">
    <property type="entry name" value="FI04476P"/>
    <property type="match status" value="1"/>
</dbReference>
<dbReference type="Pfam" id="PF00561">
    <property type="entry name" value="Abhydrolase_1"/>
    <property type="match status" value="1"/>
</dbReference>
<proteinExistence type="predicted"/>
<keyword evidence="2" id="KW-1185">Reference proteome</keyword>
<organism evidence="2 3">
    <name type="scientific">Vanessa tameamea</name>
    <name type="common">Kamehameha butterfly</name>
    <dbReference type="NCBI Taxonomy" id="334116"/>
    <lineage>
        <taxon>Eukaryota</taxon>
        <taxon>Metazoa</taxon>
        <taxon>Ecdysozoa</taxon>
        <taxon>Arthropoda</taxon>
        <taxon>Hexapoda</taxon>
        <taxon>Insecta</taxon>
        <taxon>Pterygota</taxon>
        <taxon>Neoptera</taxon>
        <taxon>Endopterygota</taxon>
        <taxon>Lepidoptera</taxon>
        <taxon>Glossata</taxon>
        <taxon>Ditrysia</taxon>
        <taxon>Papilionoidea</taxon>
        <taxon>Nymphalidae</taxon>
        <taxon>Nymphalinae</taxon>
        <taxon>Vanessa</taxon>
    </lineage>
</organism>
<dbReference type="Gene3D" id="3.40.50.1820">
    <property type="entry name" value="alpha/beta hydrolase"/>
    <property type="match status" value="1"/>
</dbReference>
<dbReference type="GeneID" id="113392095"/>
<feature type="domain" description="AB hydrolase-1" evidence="1">
    <location>
        <begin position="120"/>
        <end position="218"/>
    </location>
</feature>
<reference evidence="3" key="1">
    <citation type="submission" date="2025-08" db="UniProtKB">
        <authorList>
            <consortium name="RefSeq"/>
        </authorList>
    </citation>
    <scope>IDENTIFICATION</scope>
    <source>
        <tissue evidence="3">Whole body</tissue>
    </source>
</reference>
<evidence type="ECO:0000259" key="1">
    <source>
        <dbReference type="Pfam" id="PF00561"/>
    </source>
</evidence>
<dbReference type="RefSeq" id="XP_064075347.1">
    <property type="nucleotide sequence ID" value="XM_064219277.1"/>
</dbReference>
<dbReference type="Proteomes" id="UP001652626">
    <property type="component" value="Chromosome 27"/>
</dbReference>
<evidence type="ECO:0000313" key="3">
    <source>
        <dbReference type="RefSeq" id="XP_064075347.1"/>
    </source>
</evidence>
<gene>
    <name evidence="3" type="primary">LOC113392095</name>
</gene>
<accession>A0ABM4AVM0</accession>
<dbReference type="PANTHER" id="PTHR12277">
    <property type="entry name" value="ALPHA/BETA HYDROLASE DOMAIN-CONTAINING PROTEIN"/>
    <property type="match status" value="1"/>
</dbReference>
<name>A0ABM4AVM0_VANTA</name>